<evidence type="ECO:0000313" key="3">
    <source>
        <dbReference type="Proteomes" id="UP000177622"/>
    </source>
</evidence>
<sequence>MGSRAGHSKCLGLKEQGNRNVSQADASSPINSRE</sequence>
<dbReference type="EMBL" id="LXJU01000001">
    <property type="protein sequence ID" value="OGE57926.1"/>
    <property type="molecule type" value="Genomic_DNA"/>
</dbReference>
<protein>
    <submittedName>
        <fullName evidence="2">Uncharacterized protein</fullName>
    </submittedName>
</protein>
<proteinExistence type="predicted"/>
<evidence type="ECO:0000313" key="2">
    <source>
        <dbReference type="EMBL" id="OGE57926.1"/>
    </source>
</evidence>
<gene>
    <name evidence="2" type="ORF">PENARI_c001G04379</name>
</gene>
<feature type="region of interest" description="Disordered" evidence="1">
    <location>
        <begin position="1"/>
        <end position="34"/>
    </location>
</feature>
<comment type="caution">
    <text evidence="2">The sequence shown here is derived from an EMBL/GenBank/DDBJ whole genome shotgun (WGS) entry which is preliminary data.</text>
</comment>
<keyword evidence="3" id="KW-1185">Reference proteome</keyword>
<reference evidence="2 3" key="1">
    <citation type="journal article" date="2016" name="Sci. Rep.">
        <title>Penicillium arizonense, a new, genome sequenced fungal species, reveals a high chemical diversity in secreted metabolites.</title>
        <authorList>
            <person name="Grijseels S."/>
            <person name="Nielsen J.C."/>
            <person name="Randelovic M."/>
            <person name="Nielsen J."/>
            <person name="Nielsen K.F."/>
            <person name="Workman M."/>
            <person name="Frisvad J.C."/>
        </authorList>
    </citation>
    <scope>NUCLEOTIDE SEQUENCE [LARGE SCALE GENOMIC DNA]</scope>
    <source>
        <strain evidence="2 3">CBS 141311</strain>
    </source>
</reference>
<accession>A0A1F5LY11</accession>
<organism evidence="2 3">
    <name type="scientific">Penicillium arizonense</name>
    <dbReference type="NCBI Taxonomy" id="1835702"/>
    <lineage>
        <taxon>Eukaryota</taxon>
        <taxon>Fungi</taxon>
        <taxon>Dikarya</taxon>
        <taxon>Ascomycota</taxon>
        <taxon>Pezizomycotina</taxon>
        <taxon>Eurotiomycetes</taxon>
        <taxon>Eurotiomycetidae</taxon>
        <taxon>Eurotiales</taxon>
        <taxon>Aspergillaceae</taxon>
        <taxon>Penicillium</taxon>
    </lineage>
</organism>
<dbReference type="GeneID" id="34571195"/>
<dbReference type="Proteomes" id="UP000177622">
    <property type="component" value="Unassembled WGS sequence"/>
</dbReference>
<dbReference type="AlphaFoldDB" id="A0A1F5LY11"/>
<dbReference type="RefSeq" id="XP_022493349.1">
    <property type="nucleotide sequence ID" value="XM_022626461.1"/>
</dbReference>
<name>A0A1F5LY11_PENAI</name>
<evidence type="ECO:0000256" key="1">
    <source>
        <dbReference type="SAM" id="MobiDB-lite"/>
    </source>
</evidence>
<feature type="compositionally biased region" description="Polar residues" evidence="1">
    <location>
        <begin position="18"/>
        <end position="34"/>
    </location>
</feature>